<proteinExistence type="predicted"/>
<dbReference type="InterPro" id="IPR011009">
    <property type="entry name" value="Kinase-like_dom_sf"/>
</dbReference>
<sequence>MSNGALSLKELIKEHLNIDVAFPFVAAGESKQDIACCVVDTDWFDAIKSASDTVQLKTPTFIRHASGESVQKQAPTLNILVTVLRQSWGPQLSNHFNLYYQTTLDQDQHSMKTPHIHWPLTSYIHELLEGKGEELLFTDVFCNFDPLFDQPISDEQFQMFVSRLHAMFWPTSPVYQIKAHSPSQLTLKNITEQKAAPNGLPDPAVDMSNANLLDVFAMIETDAACFLLSSFHGNSLRDLIKYNPGILHSNLKKGFIVYQLLRALASLHSRGVVHGRLKTSDVLVNENMWIELSGLEYSSSRATDRSTAATLDRLGFDPIPLYKEIQQEPLVMQWVRGDISNYSYLMILNSLAGRRQGDPNFHPILPWVTDFSGDRVEDGWRDFSKTKFRMNKGDEQLDFTFEGPIPHHITDILSDITYYVYLARRTPISVLCQFVRSKYEPNEYPSSMERLYHWTPDECIPEFYTDPAIFHSVHSDMPDLQLPRWASNPEDFIYQHAKALESEYVSSNLHHWIDLTFGKHLTGKEGIQSKNVALPLLAGQNTFMKHGIVQLFQCNHPQRGCNWNEARRLYDHQQHVHQDFVPTLVTMETSSSERSSILNQRPSRANSSPLPNITKSIVDSPPSMTLCTTRDHAISVHSTASSSIDTTSLSIQAKPISLDASQAAPSASPLSSFLRTDPIRLPLDMPDNYFTESLNHYEHTMDFSAAYRSEMNDAALYELPTHAYLPQHRPTYNIDPASHMPLPTNKFSMETAHDMLTLADIIRDIYLCGQNSNNAAFNDDQLALEDYGSDWITDAKHPFLSDYFASEPGTMPVEVQGVIAALQSPQWHERPTAKSILLASFSSTTLQHPRFSLPLAPCLPDMYEFLATFYQAEWSRRLYLADKWIDRICDLEDEAFLLILPSFVQLFSQPETRIGSIGLFSKLSHRLGAENSKKYLLKPIIALFETMRPKIPKVLFDTKVVHDFIRGLGIPLFLQQLLPCYLEALAIDEMFVNGAEDSMSPSDSNASISSPKLVTNLAADCIPYICQQLGPVLTSKHVIRQLVKLMFREDPVKPVLLRVVVDVVGCLFGDTFTAVQHTYLISLLELPTTAQDLTLRQARIDSILLNVFSQLLPLMSVSTVLSELRSGFMTTLYKMLDPTIVRHSASVMTPMQLTLSMDTIQYLLQLTARIPLVDWEALVIPTLRKYFSGFTSTLCLAEDKDTNTIDPQRMYLMMYTYSRLCEIIGKSSVRRLVPTSAAIEKLMHEMFQREDSPTSSASSDSASDHQQHTEEFPATSPRSNSIKSKQSTTSLVDDVSAHTLFNVSGLYACASKNRLQFVPDTLIIPSERRARHLGNHQALSPTPASPDQSEANGTKATEKER</sequence>
<feature type="region of interest" description="Disordered" evidence="2">
    <location>
        <begin position="592"/>
        <end position="615"/>
    </location>
</feature>
<evidence type="ECO:0000259" key="3">
    <source>
        <dbReference type="PROSITE" id="PS50197"/>
    </source>
</evidence>
<dbReference type="Proteomes" id="UP000242146">
    <property type="component" value="Unassembled WGS sequence"/>
</dbReference>
<feature type="compositionally biased region" description="Polar residues" evidence="2">
    <location>
        <begin position="1276"/>
        <end position="1289"/>
    </location>
</feature>
<keyword evidence="1" id="KW-0853">WD repeat</keyword>
<dbReference type="InterPro" id="IPR036372">
    <property type="entry name" value="BEACH_dom_sf"/>
</dbReference>
<evidence type="ECO:0000256" key="1">
    <source>
        <dbReference type="ARBA" id="ARBA00022574"/>
    </source>
</evidence>
<evidence type="ECO:0000313" key="4">
    <source>
        <dbReference type="EMBL" id="ORX55533.1"/>
    </source>
</evidence>
<dbReference type="InterPro" id="IPR000409">
    <property type="entry name" value="BEACH_dom"/>
</dbReference>
<dbReference type="OrthoDB" id="26681at2759"/>
<feature type="region of interest" description="Disordered" evidence="2">
    <location>
        <begin position="1335"/>
        <end position="1361"/>
    </location>
</feature>
<protein>
    <recommendedName>
        <fullName evidence="3">BEACH domain-containing protein</fullName>
    </recommendedName>
</protein>
<reference evidence="4 5" key="1">
    <citation type="submission" date="2016-07" db="EMBL/GenBank/DDBJ databases">
        <title>Pervasive Adenine N6-methylation of Active Genes in Fungi.</title>
        <authorList>
            <consortium name="DOE Joint Genome Institute"/>
            <person name="Mondo S.J."/>
            <person name="Dannebaum R.O."/>
            <person name="Kuo R.C."/>
            <person name="Labutti K."/>
            <person name="Haridas S."/>
            <person name="Kuo A."/>
            <person name="Salamov A."/>
            <person name="Ahrendt S.R."/>
            <person name="Lipzen A."/>
            <person name="Sullivan W."/>
            <person name="Andreopoulos W.B."/>
            <person name="Clum A."/>
            <person name="Lindquist E."/>
            <person name="Daum C."/>
            <person name="Ramamoorthy G.K."/>
            <person name="Gryganskyi A."/>
            <person name="Culley D."/>
            <person name="Magnuson J.K."/>
            <person name="James T.Y."/>
            <person name="O'Malley M.A."/>
            <person name="Stajich J.E."/>
            <person name="Spatafora J.W."/>
            <person name="Visel A."/>
            <person name="Grigoriev I.V."/>
        </authorList>
    </citation>
    <scope>NUCLEOTIDE SEQUENCE [LARGE SCALE GENOMIC DNA]</scope>
    <source>
        <strain evidence="4 5">NRRL 3301</strain>
    </source>
</reference>
<evidence type="ECO:0000256" key="2">
    <source>
        <dbReference type="SAM" id="MobiDB-lite"/>
    </source>
</evidence>
<dbReference type="STRING" id="101127.A0A1X2GJT2"/>
<dbReference type="PROSITE" id="PS50197">
    <property type="entry name" value="BEACH"/>
    <property type="match status" value="1"/>
</dbReference>
<feature type="compositionally biased region" description="Basic and acidic residues" evidence="2">
    <location>
        <begin position="1262"/>
        <end position="1271"/>
    </location>
</feature>
<dbReference type="PANTHER" id="PTHR46866">
    <property type="entry name" value="GH12955P"/>
    <property type="match status" value="1"/>
</dbReference>
<dbReference type="Gene3D" id="1.10.1540.10">
    <property type="entry name" value="BEACH domain"/>
    <property type="match status" value="1"/>
</dbReference>
<feature type="compositionally biased region" description="Polar residues" evidence="2">
    <location>
        <begin position="1337"/>
        <end position="1355"/>
    </location>
</feature>
<feature type="domain" description="BEACH" evidence="3">
    <location>
        <begin position="319"/>
        <end position="578"/>
    </location>
</feature>
<dbReference type="InterPro" id="IPR016024">
    <property type="entry name" value="ARM-type_fold"/>
</dbReference>
<feature type="region of interest" description="Disordered" evidence="2">
    <location>
        <begin position="1248"/>
        <end position="1289"/>
    </location>
</feature>
<comment type="caution">
    <text evidence="4">The sequence shown here is derived from an EMBL/GenBank/DDBJ whole genome shotgun (WGS) entry which is preliminary data.</text>
</comment>
<keyword evidence="5" id="KW-1185">Reference proteome</keyword>
<evidence type="ECO:0000313" key="5">
    <source>
        <dbReference type="Proteomes" id="UP000242146"/>
    </source>
</evidence>
<dbReference type="Pfam" id="PF02138">
    <property type="entry name" value="Beach"/>
    <property type="match status" value="1"/>
</dbReference>
<organism evidence="4 5">
    <name type="scientific">Hesseltinella vesiculosa</name>
    <dbReference type="NCBI Taxonomy" id="101127"/>
    <lineage>
        <taxon>Eukaryota</taxon>
        <taxon>Fungi</taxon>
        <taxon>Fungi incertae sedis</taxon>
        <taxon>Mucoromycota</taxon>
        <taxon>Mucoromycotina</taxon>
        <taxon>Mucoromycetes</taxon>
        <taxon>Mucorales</taxon>
        <taxon>Cunninghamellaceae</taxon>
        <taxon>Hesseltinella</taxon>
    </lineage>
</organism>
<dbReference type="Gene3D" id="1.10.510.10">
    <property type="entry name" value="Transferase(Phosphotransferase) domain 1"/>
    <property type="match status" value="1"/>
</dbReference>
<dbReference type="SUPFAM" id="SSF56112">
    <property type="entry name" value="Protein kinase-like (PK-like)"/>
    <property type="match status" value="1"/>
</dbReference>
<dbReference type="CDD" id="cd06071">
    <property type="entry name" value="Beach"/>
    <property type="match status" value="1"/>
</dbReference>
<dbReference type="SUPFAM" id="SSF48371">
    <property type="entry name" value="ARM repeat"/>
    <property type="match status" value="1"/>
</dbReference>
<accession>A0A1X2GJT2</accession>
<dbReference type="SMART" id="SM01026">
    <property type="entry name" value="Beach"/>
    <property type="match status" value="1"/>
</dbReference>
<name>A0A1X2GJT2_9FUNG</name>
<dbReference type="PANTHER" id="PTHR46866:SF1">
    <property type="entry name" value="GH12955P"/>
    <property type="match status" value="1"/>
</dbReference>
<gene>
    <name evidence="4" type="ORF">DM01DRAFT_1334937</name>
</gene>
<dbReference type="SUPFAM" id="SSF81837">
    <property type="entry name" value="BEACH domain"/>
    <property type="match status" value="1"/>
</dbReference>
<dbReference type="EMBL" id="MCGT01000011">
    <property type="protein sequence ID" value="ORX55533.1"/>
    <property type="molecule type" value="Genomic_DNA"/>
</dbReference>